<dbReference type="Proteomes" id="UP000366872">
    <property type="component" value="Unassembled WGS sequence"/>
</dbReference>
<evidence type="ECO:0000313" key="1">
    <source>
        <dbReference type="EMBL" id="VGO15263.1"/>
    </source>
</evidence>
<organism evidence="1 2">
    <name type="scientific">Pontiella desulfatans</name>
    <dbReference type="NCBI Taxonomy" id="2750659"/>
    <lineage>
        <taxon>Bacteria</taxon>
        <taxon>Pseudomonadati</taxon>
        <taxon>Kiritimatiellota</taxon>
        <taxon>Kiritimatiellia</taxon>
        <taxon>Kiritimatiellales</taxon>
        <taxon>Pontiellaceae</taxon>
        <taxon>Pontiella</taxon>
    </lineage>
</organism>
<name>A0A6C2U5U8_PONDE</name>
<protein>
    <submittedName>
        <fullName evidence="1">Uncharacterized protein</fullName>
    </submittedName>
</protein>
<accession>A0A6C2U5U8</accession>
<gene>
    <name evidence="1" type="ORF">PDESU_03845</name>
</gene>
<dbReference type="EMBL" id="CAAHFG010000002">
    <property type="protein sequence ID" value="VGO15263.1"/>
    <property type="molecule type" value="Genomic_DNA"/>
</dbReference>
<proteinExistence type="predicted"/>
<dbReference type="RefSeq" id="WP_136080843.1">
    <property type="nucleotide sequence ID" value="NZ_CAAHFG010000002.1"/>
</dbReference>
<keyword evidence="2" id="KW-1185">Reference proteome</keyword>
<reference evidence="1 2" key="1">
    <citation type="submission" date="2019-04" db="EMBL/GenBank/DDBJ databases">
        <authorList>
            <person name="Van Vliet M D."/>
        </authorList>
    </citation>
    <scope>NUCLEOTIDE SEQUENCE [LARGE SCALE GENOMIC DNA]</scope>
    <source>
        <strain evidence="1 2">F1</strain>
    </source>
</reference>
<evidence type="ECO:0000313" key="2">
    <source>
        <dbReference type="Proteomes" id="UP000366872"/>
    </source>
</evidence>
<sequence>MNKKRALNLVDMDVGLFVSYQLTAESLTTKLFRIITLNSIPLNKVMDLREADAEDVTKLNHLNWFSFLPSRRKLCPVYTLQAAENRPRIFMRLDRGSHIDMKNKLGGRRDA</sequence>
<dbReference type="AlphaFoldDB" id="A0A6C2U5U8"/>